<protein>
    <submittedName>
        <fullName evidence="7">Non-ribosomal peptide synthase/polyketide synthase</fullName>
    </submittedName>
</protein>
<dbReference type="Proteomes" id="UP001597343">
    <property type="component" value="Unassembled WGS sequence"/>
</dbReference>
<comment type="similarity">
    <text evidence="2">Belongs to the ATP-dependent AMP-binding enzyme family.</text>
</comment>
<keyword evidence="3" id="KW-0596">Phosphopantetheine</keyword>
<dbReference type="InterPro" id="IPR020806">
    <property type="entry name" value="PKS_PP-bd"/>
</dbReference>
<accession>A0ABW4ZRJ5</accession>
<dbReference type="InterPro" id="IPR010071">
    <property type="entry name" value="AA_adenyl_dom"/>
</dbReference>
<dbReference type="NCBIfam" id="TIGR01733">
    <property type="entry name" value="AA-adenyl-dom"/>
    <property type="match status" value="7"/>
</dbReference>
<dbReference type="Pfam" id="PF00501">
    <property type="entry name" value="AMP-binding"/>
    <property type="match status" value="7"/>
</dbReference>
<evidence type="ECO:0000256" key="3">
    <source>
        <dbReference type="ARBA" id="ARBA00022450"/>
    </source>
</evidence>
<dbReference type="CDD" id="cd19531">
    <property type="entry name" value="LCL_NRPS-like"/>
    <property type="match status" value="6"/>
</dbReference>
<name>A0ABW4ZRJ5_9BACL</name>
<keyword evidence="4" id="KW-0597">Phosphoprotein</keyword>
<dbReference type="EMBL" id="JBHUIO010000002">
    <property type="protein sequence ID" value="MFD2168557.1"/>
    <property type="molecule type" value="Genomic_DNA"/>
</dbReference>
<dbReference type="InterPro" id="IPR000873">
    <property type="entry name" value="AMP-dep_synth/lig_dom"/>
</dbReference>
<dbReference type="SUPFAM" id="SSF53474">
    <property type="entry name" value="alpha/beta-Hydrolases"/>
    <property type="match status" value="1"/>
</dbReference>
<dbReference type="InterPro" id="IPR006162">
    <property type="entry name" value="Ppantetheine_attach_site"/>
</dbReference>
<dbReference type="Gene3D" id="3.40.50.12780">
    <property type="entry name" value="N-terminal domain of ligase-like"/>
    <property type="match status" value="2"/>
</dbReference>
<dbReference type="InterPro" id="IPR023213">
    <property type="entry name" value="CAT-like_dom_sf"/>
</dbReference>
<dbReference type="InterPro" id="IPR001031">
    <property type="entry name" value="Thioesterase"/>
</dbReference>
<evidence type="ECO:0000259" key="6">
    <source>
        <dbReference type="PROSITE" id="PS50075"/>
    </source>
</evidence>
<dbReference type="InterPro" id="IPR042099">
    <property type="entry name" value="ANL_N_sf"/>
</dbReference>
<dbReference type="PANTHER" id="PTHR45527:SF14">
    <property type="entry name" value="PLIPASTATIN SYNTHASE SUBUNIT B"/>
    <property type="match status" value="1"/>
</dbReference>
<evidence type="ECO:0000256" key="4">
    <source>
        <dbReference type="ARBA" id="ARBA00022553"/>
    </source>
</evidence>
<dbReference type="Pfam" id="PF13193">
    <property type="entry name" value="AMP-binding_C"/>
    <property type="match status" value="7"/>
</dbReference>
<dbReference type="InterPro" id="IPR025110">
    <property type="entry name" value="AMP-bd_C"/>
</dbReference>
<evidence type="ECO:0000313" key="7">
    <source>
        <dbReference type="EMBL" id="MFD2168557.1"/>
    </source>
</evidence>
<evidence type="ECO:0000256" key="5">
    <source>
        <dbReference type="ARBA" id="ARBA00023194"/>
    </source>
</evidence>
<dbReference type="Gene3D" id="3.40.50.980">
    <property type="match status" value="10"/>
</dbReference>
<dbReference type="PANTHER" id="PTHR45527">
    <property type="entry name" value="NONRIBOSOMAL PEPTIDE SYNTHETASE"/>
    <property type="match status" value="1"/>
</dbReference>
<gene>
    <name evidence="7" type="ORF">ACFSOY_00810</name>
</gene>
<dbReference type="Gene3D" id="3.30.559.10">
    <property type="entry name" value="Chloramphenicol acetyltransferase-like domain"/>
    <property type="match status" value="6"/>
</dbReference>
<comment type="cofactor">
    <cofactor evidence="1">
        <name>pantetheine 4'-phosphate</name>
        <dbReference type="ChEBI" id="CHEBI:47942"/>
    </cofactor>
</comment>
<feature type="domain" description="Carrier" evidence="6">
    <location>
        <begin position="3821"/>
        <end position="3896"/>
    </location>
</feature>
<feature type="domain" description="Carrier" evidence="6">
    <location>
        <begin position="4878"/>
        <end position="4953"/>
    </location>
</feature>
<dbReference type="SMART" id="SM00823">
    <property type="entry name" value="PKS_PP"/>
    <property type="match status" value="7"/>
</dbReference>
<dbReference type="Pfam" id="PF00975">
    <property type="entry name" value="Thioesterase"/>
    <property type="match status" value="1"/>
</dbReference>
<dbReference type="CDD" id="cd05930">
    <property type="entry name" value="A_NRPS"/>
    <property type="match status" value="2"/>
</dbReference>
<dbReference type="InterPro" id="IPR029058">
    <property type="entry name" value="AB_hydrolase_fold"/>
</dbReference>
<dbReference type="Gene3D" id="3.30.559.30">
    <property type="entry name" value="Nonribosomal peptide synthetase, condensation domain"/>
    <property type="match status" value="7"/>
</dbReference>
<dbReference type="PROSITE" id="PS00012">
    <property type="entry name" value="PHOSPHOPANTETHEINE"/>
    <property type="match status" value="1"/>
</dbReference>
<dbReference type="PROSITE" id="PS00455">
    <property type="entry name" value="AMP_BINDING"/>
    <property type="match status" value="7"/>
</dbReference>
<feature type="domain" description="Carrier" evidence="6">
    <location>
        <begin position="2764"/>
        <end position="2839"/>
    </location>
</feature>
<dbReference type="Gene3D" id="1.10.1200.10">
    <property type="entry name" value="ACP-like"/>
    <property type="match status" value="6"/>
</dbReference>
<evidence type="ECO:0000256" key="2">
    <source>
        <dbReference type="ARBA" id="ARBA00006432"/>
    </source>
</evidence>
<keyword evidence="8" id="KW-1185">Reference proteome</keyword>
<dbReference type="CDD" id="cd12117">
    <property type="entry name" value="A_NRPS_Srf_like"/>
    <property type="match status" value="3"/>
</dbReference>
<dbReference type="Pfam" id="PF00550">
    <property type="entry name" value="PP-binding"/>
    <property type="match status" value="7"/>
</dbReference>
<feature type="domain" description="Carrier" evidence="6">
    <location>
        <begin position="5927"/>
        <end position="6002"/>
    </location>
</feature>
<comment type="caution">
    <text evidence="7">The sequence shown here is derived from an EMBL/GenBank/DDBJ whole genome shotgun (WGS) entry which is preliminary data.</text>
</comment>
<dbReference type="SUPFAM" id="SSF56801">
    <property type="entry name" value="Acetyl-CoA synthetase-like"/>
    <property type="match status" value="7"/>
</dbReference>
<dbReference type="SUPFAM" id="SSF52777">
    <property type="entry name" value="CoA-dependent acyltransferases"/>
    <property type="match status" value="13"/>
</dbReference>
<dbReference type="InterPro" id="IPR001242">
    <property type="entry name" value="Condensation_dom"/>
</dbReference>
<organism evidence="7 8">
    <name type="scientific">Tumebacillus lipolyticus</name>
    <dbReference type="NCBI Taxonomy" id="1280370"/>
    <lineage>
        <taxon>Bacteria</taxon>
        <taxon>Bacillati</taxon>
        <taxon>Bacillota</taxon>
        <taxon>Bacilli</taxon>
        <taxon>Bacillales</taxon>
        <taxon>Alicyclobacillaceae</taxon>
        <taxon>Tumebacillus</taxon>
    </lineage>
</organism>
<dbReference type="CDD" id="cd17652">
    <property type="entry name" value="A_NRPS_CmdD_like"/>
    <property type="match status" value="1"/>
</dbReference>
<feature type="domain" description="Carrier" evidence="6">
    <location>
        <begin position="1705"/>
        <end position="1780"/>
    </location>
</feature>
<dbReference type="PROSITE" id="PS50075">
    <property type="entry name" value="CARRIER"/>
    <property type="match status" value="7"/>
</dbReference>
<dbReference type="SUPFAM" id="SSF47336">
    <property type="entry name" value="ACP-like"/>
    <property type="match status" value="7"/>
</dbReference>
<dbReference type="InterPro" id="IPR020845">
    <property type="entry name" value="AMP-binding_CS"/>
</dbReference>
<dbReference type="InterPro" id="IPR009081">
    <property type="entry name" value="PP-bd_ACP"/>
</dbReference>
<dbReference type="InterPro" id="IPR036736">
    <property type="entry name" value="ACP-like_sf"/>
</dbReference>
<dbReference type="Pfam" id="PF00668">
    <property type="entry name" value="Condensation"/>
    <property type="match status" value="7"/>
</dbReference>
<dbReference type="InterPro" id="IPR020802">
    <property type="entry name" value="TesA-like"/>
</dbReference>
<dbReference type="CDD" id="cd17643">
    <property type="entry name" value="A_NRPS_Cytc1-like"/>
    <property type="match status" value="1"/>
</dbReference>
<evidence type="ECO:0000256" key="1">
    <source>
        <dbReference type="ARBA" id="ARBA00001957"/>
    </source>
</evidence>
<reference evidence="8" key="1">
    <citation type="journal article" date="2019" name="Int. J. Syst. Evol. Microbiol.">
        <title>The Global Catalogue of Microorganisms (GCM) 10K type strain sequencing project: providing services to taxonomists for standard genome sequencing and annotation.</title>
        <authorList>
            <consortium name="The Broad Institute Genomics Platform"/>
            <consortium name="The Broad Institute Genome Sequencing Center for Infectious Disease"/>
            <person name="Wu L."/>
            <person name="Ma J."/>
        </authorList>
    </citation>
    <scope>NUCLEOTIDE SEQUENCE [LARGE SCALE GENOMIC DNA]</scope>
    <source>
        <strain evidence="8">CGMCC 1.13574</strain>
    </source>
</reference>
<dbReference type="Gene3D" id="3.40.50.1820">
    <property type="entry name" value="alpha/beta hydrolase"/>
    <property type="match status" value="2"/>
</dbReference>
<dbReference type="Gene3D" id="3.30.300.30">
    <property type="match status" value="7"/>
</dbReference>
<keyword evidence="5" id="KW-0045">Antibiotic biosynthesis</keyword>
<feature type="domain" description="Carrier" evidence="6">
    <location>
        <begin position="645"/>
        <end position="720"/>
    </location>
</feature>
<dbReference type="InterPro" id="IPR045851">
    <property type="entry name" value="AMP-bd_C_sf"/>
</dbReference>
<evidence type="ECO:0000313" key="8">
    <source>
        <dbReference type="Proteomes" id="UP001597343"/>
    </source>
</evidence>
<dbReference type="NCBIfam" id="NF003417">
    <property type="entry name" value="PRK04813.1"/>
    <property type="match status" value="7"/>
</dbReference>
<proteinExistence type="inferred from homology"/>
<dbReference type="RefSeq" id="WP_386043379.1">
    <property type="nucleotide sequence ID" value="NZ_JBHUIO010000002.1"/>
</dbReference>
<dbReference type="Gene3D" id="2.30.38.10">
    <property type="entry name" value="Luciferase, Domain 3"/>
    <property type="match status" value="5"/>
</dbReference>
<sequence>MSYLNLTSTVHDMVEASSAATIETAMRSQTMFAFAEEEMLIALAEQNSQNELALLITPQADHFQGTFLYDASLFDEATIAQMARHFVQLLEGVMSEPDRPIRAIQILTADEQQQLQESWSGKALDYPRGVCLHELLAAQAARTPTHTAVVCGDESLTYQELDRRANQLAHRLIKMGVMPETLVGILAERSIEMAVSMIGVMKAGGAYVPLDPAYPKERLAYMLQDTNVPILLTEQHLLADLPAHSAEVICLDSEGEALATEPSAAPQTAVTENNLAYVIYTSGSTGNPKGVLVEHKTFVPYVYSILDGLNLRADDRVLQFAPITFDATVEELYPAWIVGATVVLRPNRLFAPNREFSRYVEAQALTVLSLPTAYWHEWAFELHQSGTRVPPHLRMVLLNAEEPAMERFQMWWQIGGDQVETINTYGPTETTVTASLFTPTPADRNRTRIPIGRPMAGVRMYVLDHHLQPVPSGVIGELYIGGIGPSRGYLNLPELTAESFVPDHQSNLPDARMYKTGDLVRTLPDGNIEYCGRSDHQVKIRGFRIELGEIESVLIQHPNVKETVVLAHELHATEKRLVAYVVPVQASQAQEASWREYLAEKLPAHMVPAAFVSIASFPLTPNGKVDKKALPVPVFSRERTVDYVAPRTHDETLLVAIYEQVLQTAGIGVEDNFFEWGGHSLLATQVISRVRDAFEKELTLADFFAAPTIAELADALRTNAALSDRTISLERAVGLRQAPMSSAQQRLWFLDQMEPGSAVYNIPTAIKLTGELDASVLERALQEIVIRHEALRTTFAEAEGQPIQIVHDSLRADWQVVDLTELPEEERESKAFEQMNRDAEQPFDLTVGPLLRTQLIRLSETEHLLLLNIHHIVSDGWSLGLLTSELSALYAALIAGDLSPLAELPVQYGDYARWQQRNLQAEQVEQQLLYWKKQIGSDLPVLQLPADKPRPARPTDRGNLQKRRVPADLLRTLEQLSLREGATLYMTMLSAFKALLYRYTGQENISVGTPIAGRTRREVEDLIGFFVNTLVMRTDLQGMMTFRDLLHDVRSVSLGAFAHQDIPFEKVVEEIAPVRDGSQTPLFQTMFVFENTSLVQRDVANLTWQPFDIHNGTAKFDLTMEFVEEADGLHVSFEYKTDLFSDAMIERMLEHFLNLLQSIAQDATQPIAQLQMLGAEEQELLLHAWNDTVTPYPKRSSIAELFAEQVRTNPDAIALVEEDLCLTYHQLNVEANRLANRMIRAGVAPQDLVGLLLERSVEAVVTMLAILKAGAVYVPLDPTYPQERLSNMLEDAEVKLLITKQKWLSRLPAEFGQVLCLDLERESICGESEQNPACATTPDSLAYVIFTSGSTGRPKGVCVPQRGVVRLVKNTNYIQFDREDVFIQFAPISFDAATFEIWGSLLNGAKLVLYSEPDLSFHALGRMIREHRVSTLWLTAGLFLQMVEEHLEDMTSVRYLLAGGDVLSVPHVRKALLALPNCTLINGYGPTENTTFTCCNPMTDVEQIGATVSIGRPISNTQVYVLDTDLNPVPLGVPGELHIGGDGLATSYLKRPDLTAEKFIAHPYGESDEKLYKTGDLVRWLPDGNIEFLGRIDGQIKIRGFRIELGEIESVIGAHESVESNVVIARELPSGDKRLYAYVVYKPGAAVLSNGEWRKHLADLLPDYMMPAAFLTLDSMPITQNGKVDKRALPEPDNDALFEQNTYVAPRMPLEAQIAATWAEVLSAERVGIHDNFFALGGHSLLAMQVMSRLRDILGKDLPLRLLFEATTVATFVERLQEEQGSAVLTASIARTERGGRPQASFAQQRLWFLAQWEPNSALYNIPFAWRIKGALDADLLERALDEIVKRHETLRTTFAEEDGQPVLIIDETSNWQLVRIDLRAHPATEAEQEAMRIAKADACQPFSLTDGPLWRTTLISLADDDHLFIVNQHHIISDGWSLGVFTRELATLYRSFAAGQPEALEELPVQYADYAIWQAQTLQGDRLEHQLSYWREQLSGERPLLQLPTDRPRQPQQTFAGSVETALLSPEISAKIRQVGQSAGATLYMTLLTAFQTLLYRYTGQEDIWIGTPVSGRNHQEIEGLIGFFVNTLVIRADLSGELSFGDLLRQTKQNTLDAQAHQDLPFEKLVEQLETERDLSHSALFQVMFSVEPSDIQTVELDGQSWQALELENDTAKFELSFTMREEADRLFLAVEYNRDLFEQATIVRMIEHFQSLLQEIAARPGDKLSELSLLPAKEREQVLSGWNDTATEYPQLSIPQLFEAQAMQTPTSVALQDRQGEMTYRDLNERANQLAHVLRRQGVGPDVLVGLCMERSFEMVIGLLGILKAGGAYVPLDPNYPAERLAFMLEDAQVSLLLTQEHLRQTLPAHGAEVICLDSEWSAKIAGESCDNLPCRNELEDLAYVNYTSGSTGQPKGVCVPHRGVVRLVKNTNYIQFDREDVFLQFAPISFDAATLEIWGSLLNGAKLVLYSEPSLSLPALGRTIREHRVTTLWLTAGLFHQMVEEHLDDLSSVRYLLAGGDVLSVPHVKKALQALPNSTLINGYGPTENTTFTCCYQMTDPEQVGASVSIGRPIANTQVYVLDAQLSPVPIGVPGELHIAGDGLARGYLNRPELDEEKFIANPFGKPEERLYKTGDLVRWLADGNIEFLGRIDGQVKIRGFRIELGEIEAVIGEHLSVRENVVIAHADDHGQKRLIAYIVPSEAGEFDRAALRSYLKERMPEYMVPAAIISLPELPLNPNGKVDKRALPAPNLAESFADQAYSAPRNWTEELIAGIWSQVLQVEQVGIHDNFFELGGHSLLATQVMSRLRSALQTEMTLRQLFEAPTIAEFAKRVEASSRLINDRAPIQRVAREQDLPLSFAQQRLWIIDQLEPGQTTYNVPIALQIERAVDISVLQRCVEEILNRHEALRTTFAVRAGEPVQQIRPLEDFELPIVDLQAVPIEQRQPQAERLIQAEARQPFDLQTGPLCRTLLILMSADESILVWNMHHIVADGWSLGVLMNELSALYAAFTQDLPSPLAELPVQYADYAVWQRAWLDGEMQNQLDYWQQQLAGHQPFLQLPTDRPRPALLTEHGADHTLHLPADLSHRLQQISRNEGTTLFMTLFAAFNVLLHRYSGQDDMLVGTPIAGRNHSEVEGLIGFFVNTLVLRTQMQEQMTFRDLLQQVRNTTLEAYAHQDLPFEKLVEEINPDRDQSRTPLFQVLFSLETASQQGSQSILPMRAIQVDNDTSKFDLTLVMSEEAEGLTASFNYNVDLFDEATIVRMTEHFQSLLREIVARPGDKLSELSFLLAEEREQVLSGWNDTVTEYPQLSIPQLFEAQAMQTPESVALQDQQGEMTYRDLNERANQLAHVLRRQGVGPDVLVGLCMERSFEMVIGLLGILKAGGAYVPLDPNYPAERLAFMLEDAQVSLLLTQEHLRQTLPAHGAEVICLDSEWSAKIAGESCDNLPCRNELEDLAYVNYTSGSTGQPKGVCVPHRGVVRLVKNTNYIQFDREDVFLQFAPISFDAATFEIWGSLLNGAKLVIFPPNLPTLAELGRTLTDYQVTSIFLTTALFNQMVEHQLDDLQSVRQLLTGGEVMSVPHVKLALERLPNCRLSNVYGPTESTTFTSFYPMPTAEYAKSPVPIGRPIANTQVYVLDAQLNLAPIGVPGELHIGGDGLARGYLNRPELDEEKFIANLFGKPEERLYKTGDLVRWLADGNIEFLGRIDGQVKIRGFRIELGEIEAVIGEHLSVRENVVIAHADDRGQKRLIAYIVPSEAGEFDRAALRSYLKERMPEYMVPAVIISLPELPLNPNGKVDKRALPAPNLAESFADQAYSAPRNWTEELIAGIWSQVLQVEQVGIHDNFFELGGHSLLATQVMSRLRSALQTEMTLRQLFEAPTIAEFAKRVEASSRLINDRAPIQRVAREQDLPLSFAQQRLWILDQLEPGQTTYNVPIALQIGRAVDISVLQRCVEEILNRHEALRTTFVVRAGEPVQQIRPLEDFELPIVDLQAMPVEQRQPQAERLIQAEARQPFDLQTGPLCRTLLILMSSDESILVWNMHHIVADGWSLGVLMNELSALYAAFTQDLPSPLAELPVQYADYAVWQRAWLDGEMQNQLDYWQQQLAGHQPFLQLPTDRPRPALLTEHGADHTLHLPADLSHRLQQISRNEGTTLFMTLFAAFNVLLHRYSGQDDMLVGTPIAGRNHSEVEGLIGFFVNTLVLRTQMQEQMTFHDLLQQVRNTTLEAYAHQDLPFEKLIEEINPDRDTSRTPLIQVMFSLDAADQQGSQSILPMRAIQVDNDTSKFDLSLAMSQEEDGLSATFNYNTDLFDEATIVRMTEHFHVLLRQLVEATDRQLSELSLLTEQEQHLLLHTWNDTNAAPAHDLCIHQLIEQQVERTPESIAIVFEQERLTYRELNERANRLAHHLQALGVGPDVLVTLCLERSLELVIGVLGILKAGGAYVPLDTAYPEERMQLILEDTQARVLVTQSHLLPKLSGSSELIVCLDTDWAEIATQPATIPQSDVRPQHLAYMIYTSGSTGRPKAVMVEHGNLVSTLLASQERFRFCAEDVLPWIASVAFDIALFELMNPLLTGGTSVVLAREHVLDLPQLVEELKGYTSIHTVPSLMRQIVQTINEQDEQHQAFDKIRLIFIGGDAVPPDLLEAMYKVFQNAEIHVLYGPTEGTIICSSYFVPRDVHLHRLLIGTRLPNSNLRVYDAHQNLLPAGIPGELYIGGAGVSRGYYQREELTEEKFVTIEGQRWYRTGDLTRYLADGTLEFLGRIDNQVKIRGFRIEIGEIETVLTQHPHVHESVVIVQEGENGDKRLAAYVVPTEGESVDSAELRTYLKEKLPEYMVPSFLVLLEQLPLNPNGKIDRRALPAPDASAMEAGVYVAPRTAVEEIIASVWASVLGLERVSVEDNFFALGGHSLLATQVMSRLRSELQSEISLRQLFEAPTIAELAKRVETSSLLANDRTPIEQVNRDQDLPLSFAQQRLWFLDQLEPDSTAYNMTFTLHLRGQLNTDAMEQSLREIVRRHESLRTTFAEVDGQPRQIIHSNPPFAVPVYSLSEAELQNRMKQAAEMQYDLTTGPLFDAEIIRLADEEHVLLVSMHHIVSDGWSIGVFTQELSALYEAYDAGLPSPLSELKIQYADFAVWQHSWLTGDVLDRQLSYWKHQLGGELPPLQLPTDHPRPEQPTHRGEVLVVEIPGDLAEQLHALGNEMGATLFMTLLTAFKTLLYRYTGESDQRVGTPIAGRNREEIEGLIGFFVNTLVLRTDLSAAPTFRDLLSRVREVTLGAYAHQDLPFERLVEELQPGRDVSHSPLFEAMFILQNAGAGTWELPGLDVKTLDQEELSAQFDLLLTVTEKADGLDISIVYSTDLYEADSIQRMAGHLHTLLEAMVADPDQAITLAPMLTQAERQRLLIDLNQTETDYPREACAHHLFEAQVEKTPDRIALAFEEERISYAELNARANRLARHLQQQGVQPDTLVGIFLDRSPEMIVSVLAVLKAGGGYVPLDPAYPADRLSYMLEDTQVPLIITQSELADRLPQHDHTVTLICLDQNARSIEAESADNVRSSTGPEHLAYVIYTSGSTGRPKGVLLEHRGLCNLAGEQIANFAIEETSRVLQFASFNFDVSVSEIFAALFSGAMLVLAPREKLLPGPELAQLMRDMEITVIMLTASVLGVLFDEEFPALRTVVTGGEAASAEVVTRWSKGRRFVNVYGATEATVYSTYAAYTDASHALDIGVPIANTTLYLLDANMQPVPVGVPGECYIGGEALARGYLNRPELNAEKFLSDPFSEQPGARLYKTGDLLVHTADGKMEFVGRIDNQVKIRGFRVELGEIETALGQHVIVRESVVLVREDTPGFKRLAAYVVPKVVGDEQEIVAQLRTALKSRFPDYMVPSAIVLLDRFPMTPNGKVDKAALPIPAERLGLEQAYVAPRGETEANVADIWSQLLGVEQVGIYDNFFELGGHSLLATQVISRLRKSFQADVPLRLLFEGPTVAQLADALDRLRGGAPSLLDHPMLPVERDRKLPLSYAQQRLWFLDKLEPGSTAYNSPSALRMQGKIDLAALEDSLQLIVDRHESLRTTFEEIDGHPVQVIAPTAKFAVEMIDLSDLAPSERQAQTRRLLQEDDRWQFDLSAGPLFRARIVRVEAEEHLLLLNMHHIISDGWSMGVFGQELAACYEAFCNGDLVQLPELPIQYADFASWQQELLQGDLLDAQLSYWQERLSGHLPVLQLPTDAPRPAKQTFHGSSVSLTLPKALSERLAQIGQEEATTLYMTLLAAFKVLLYRYTGQEDVLVGTPVAGRNREEIEGLIGFFVNTLVLRSALSDDLTFRQLLAQVREVALGAYAYQDVPFEKLVEVLAPDRDMSYTPLFQVMFTFQNAEDYEMRLPGLAVSYIEPEHQSAKFDLTLAMASDADGLSASMEYNTDLFQRETIERMMQHFQNLLAAIAEDADRTLSALPLLQAEERSRLLSMWQEHSIDASIESTIHQRFEEQVKRTPDRIALTDQDRHFTYREVNEQANRIAHRLQQLGVKNETLVGLMVERSAEVVIGILAILKAGGAYVPFDPTYPAERLAFMLEDSQVSALLTEERYAADLPPHDAHVICFDRDQEEIERQSSENLTSGATAESLAYVIYTSGSTGKPKGVLIEHANVTRLFASTDAWYQFGEADVWTLFHSYAFDFSVWEIWGALLYGGRLVVVPYLVSRSPEAFHRLLCEEGVTVLNQTPSAFYQLMQADELASSTDRLSLRYVVFGGEALELQSLKSWFARHGDQQPQLVNMYGITETTVHVTYRPIRLVDLEKGAGSVIGLPIPDLQLYVLDSNLQPVPFGVTGEMYVGGAGVARGYLQRPELTAERFIDNPFRANGEKLYRTGDLARLLSNGELEYQGRIDHQVKIRGFRIELGEIEAVLSGHPAVKTSVVIAREDTPSNKRLVAYFVQQAEQEVLTSGDLRRYLQDQLPDYMVPSAFVPLDTLPLTANGKVDKRALPAPEAAGAASETEYVAPRSYKEQQMADIWADVLGVERVGVKDNFFALGGHSLLAVRLMAEIRKHLHADLPLSLLFQEGTVEQMTTHLSDEKGTGHSLVPMKPSGSKLPYFFVHPGGGAVFGYLDLVRALDPEQPFYAFQAKGLEDDQEPLEHVEAMAERYIEEMRMVQAQGPYHLGGWSFGGIVAHEMAKQLREQGEEVAMLTLLDSHAPGWTNEEDLDEETIFYSFALDLTSQFGIEMPDAVEDDNWELSSALDQLYQAVMAAQALPFDQGSEVFARMYRVFRANLLAYARYIPARPYSGHWMLLKAQEQDPLLDRGELLGWTDLEVEQIAVATVPGNHFSMMKQPQVLALVDQLAQQVEEQIKI</sequence>
<dbReference type="NCBIfam" id="NF004282">
    <property type="entry name" value="PRK05691.1"/>
    <property type="match status" value="7"/>
</dbReference>
<feature type="domain" description="Carrier" evidence="6">
    <location>
        <begin position="6998"/>
        <end position="7073"/>
    </location>
</feature>
<dbReference type="SMART" id="SM00824">
    <property type="entry name" value="PKS_TE"/>
    <property type="match status" value="1"/>
</dbReference>